<dbReference type="GO" id="GO:0005886">
    <property type="term" value="C:plasma membrane"/>
    <property type="evidence" value="ECO:0007669"/>
    <property type="project" value="UniProtKB-SubCell"/>
</dbReference>
<dbReference type="InterPro" id="IPR003674">
    <property type="entry name" value="Oligo_trans_STT3"/>
</dbReference>
<comment type="caution">
    <text evidence="20">The sequence shown here is derived from an EMBL/GenBank/DDBJ whole genome shotgun (WGS) entry which is preliminary data.</text>
</comment>
<evidence type="ECO:0000256" key="3">
    <source>
        <dbReference type="ARBA" id="ARBA00004651"/>
    </source>
</evidence>
<evidence type="ECO:0000256" key="4">
    <source>
        <dbReference type="ARBA" id="ARBA00004922"/>
    </source>
</evidence>
<dbReference type="GO" id="GO:0046872">
    <property type="term" value="F:metal ion binding"/>
    <property type="evidence" value="ECO:0007669"/>
    <property type="project" value="UniProtKB-KW"/>
</dbReference>
<dbReference type="EC" id="2.4.99.21" evidence="6"/>
<feature type="transmembrane region" description="Helical" evidence="17">
    <location>
        <begin position="346"/>
        <end position="367"/>
    </location>
</feature>
<dbReference type="AlphaFoldDB" id="A0A1V6N529"/>
<keyword evidence="8" id="KW-0808">Transferase</keyword>
<evidence type="ECO:0000256" key="10">
    <source>
        <dbReference type="ARBA" id="ARBA00022723"/>
    </source>
</evidence>
<evidence type="ECO:0000256" key="5">
    <source>
        <dbReference type="ARBA" id="ARBA00010810"/>
    </source>
</evidence>
<evidence type="ECO:0000259" key="18">
    <source>
        <dbReference type="Pfam" id="PF02516"/>
    </source>
</evidence>
<feature type="transmembrane region" description="Helical" evidence="17">
    <location>
        <begin position="515"/>
        <end position="538"/>
    </location>
</feature>
<comment type="cofactor">
    <cofactor evidence="2">
        <name>Mg(2+)</name>
        <dbReference type="ChEBI" id="CHEBI:18420"/>
    </cofactor>
</comment>
<feature type="transmembrane region" description="Helical" evidence="17">
    <location>
        <begin position="483"/>
        <end position="509"/>
    </location>
</feature>
<feature type="transmembrane region" description="Helical" evidence="17">
    <location>
        <begin position="124"/>
        <end position="144"/>
    </location>
</feature>
<name>A0A1V6N529_METAZ</name>
<feature type="transmembrane region" description="Helical" evidence="17">
    <location>
        <begin position="550"/>
        <end position="568"/>
    </location>
</feature>
<dbReference type="Gene3D" id="3.40.50.12610">
    <property type="match status" value="1"/>
</dbReference>
<evidence type="ECO:0000256" key="12">
    <source>
        <dbReference type="ARBA" id="ARBA00022989"/>
    </source>
</evidence>
<dbReference type="PANTHER" id="PTHR13872">
    <property type="entry name" value="DOLICHYL-DIPHOSPHOOLIGOSACCHARIDE--PROTEIN GLYCOSYLTRANSFERASE SUBUNIT"/>
    <property type="match status" value="1"/>
</dbReference>
<keyword evidence="9 17" id="KW-0812">Transmembrane</keyword>
<keyword evidence="21" id="KW-1185">Reference proteome</keyword>
<keyword evidence="13 17" id="KW-0472">Membrane</keyword>
<evidence type="ECO:0000313" key="20">
    <source>
        <dbReference type="EMBL" id="OQD59765.1"/>
    </source>
</evidence>
<keyword evidence="10" id="KW-0479">Metal-binding</keyword>
<evidence type="ECO:0000256" key="9">
    <source>
        <dbReference type="ARBA" id="ARBA00022692"/>
    </source>
</evidence>
<evidence type="ECO:0000256" key="15">
    <source>
        <dbReference type="ARBA" id="ARBA00030679"/>
    </source>
</evidence>
<evidence type="ECO:0000256" key="7">
    <source>
        <dbReference type="ARBA" id="ARBA00022676"/>
    </source>
</evidence>
<proteinExistence type="inferred from homology"/>
<evidence type="ECO:0000256" key="13">
    <source>
        <dbReference type="ARBA" id="ARBA00023136"/>
    </source>
</evidence>
<feature type="transmembrane region" description="Helical" evidence="17">
    <location>
        <begin position="450"/>
        <end position="471"/>
    </location>
</feature>
<dbReference type="Proteomes" id="UP000191661">
    <property type="component" value="Unassembled WGS sequence"/>
</dbReference>
<evidence type="ECO:0000256" key="14">
    <source>
        <dbReference type="ARBA" id="ARBA00023211"/>
    </source>
</evidence>
<evidence type="ECO:0000259" key="19">
    <source>
        <dbReference type="Pfam" id="PF21436"/>
    </source>
</evidence>
<keyword evidence="7" id="KW-0328">Glycosyltransferase</keyword>
<comment type="subcellular location">
    <subcellularLocation>
        <location evidence="3">Cell membrane</location>
        <topology evidence="3">Multi-pass membrane protein</topology>
    </subcellularLocation>
</comment>
<comment type="cofactor">
    <cofactor evidence="1">
        <name>Mn(2+)</name>
        <dbReference type="ChEBI" id="CHEBI:29035"/>
    </cofactor>
</comment>
<feature type="domain" description="Oligosaccharyl transferase STT3 N-terminal" evidence="18">
    <location>
        <begin position="32"/>
        <end position="477"/>
    </location>
</feature>
<evidence type="ECO:0000256" key="2">
    <source>
        <dbReference type="ARBA" id="ARBA00001946"/>
    </source>
</evidence>
<sequence length="915" mass="101312">MDKNKIMSILKSVAIILVIVCFVAFLRFQAADLSVIPADQQSYYKDASGLPYFTEMDSYYNLRMTENFLTYGHMGDTIKNGTPWDTLSYAPEGRSAEYKPMIVYVTSFLYYISNIFSDVSLKEVAFFVSAIIAPLAAIPAFIIVRRLTNNYGGATAALIVALAPNYFAHTFAGFFDTDMFNVVLPLFLVLFFIESIRSSKLAYRIVYILLTIITMVLFSLAWDGYVFYIGMLVIFMIVYLLLGFILKLDLIKPRKNYSNLLSWFTDQKEIFSIVLIAIIGFIGLGLTNGFDSIIQAPMNLLGATQIQSAANAAAYPNVFISVAELQIPSLLTGGISGAFSANSGGIINGVGGIVAIFGAFFILILFAQRLWKLRSFNARGVNKKPPKGQRKATSKLKESKSRDSLIESTLSDIKTIEDVNRNKRDTLLYLVLFSVWIFLSAVAVTQGSRFIMVLMIPLGLCVGLFVGYAAVYIKNKVDSKSKLMAIAIIGTFLIVYPIFQTFSVFYPLFNISSTLAFIIPIIILFALIGISALLIYGFKGLKSSKFAKTAVILILMFAIVSPTVFSAYQVSESVVPSTSDPMWDSMLWVKANTTDDTTLASWWDFGYLFEIASERPTLFDGGSQTGIRAFWTGKAMTTNDTELSAAIFEMLAFSGDKATELLDNYTGNDSQKSVEILENTLTLPKEEAKTTMINSYNLTSDQADNVVNLTHPDEPVPVIFVASSDMLQKAGWWTYFGNWDFNSKTSTGYQYLIAQQPANLENLGNGSYQANITNLEENGILFKTVVTKDIDNNTTNATTAAVFENGTPVKTQDNTTFNPFTVNRLVIIEDNMLVQNETVNESGNYTLLVMGDNGTYTSVIMSKELENAMFTKLFILGGFGQDSFEMVHMDDGISLWKISGYNTLRNETGSTNSST</sequence>
<dbReference type="Pfam" id="PF21436">
    <property type="entry name" value="STT3-PglB_core"/>
    <property type="match status" value="1"/>
</dbReference>
<keyword evidence="14" id="KW-0464">Manganese</keyword>
<evidence type="ECO:0000256" key="1">
    <source>
        <dbReference type="ARBA" id="ARBA00001936"/>
    </source>
</evidence>
<protein>
    <recommendedName>
        <fullName evidence="6">dolichyl-phosphooligosaccharide-protein glycotransferase</fullName>
        <ecNumber evidence="6">2.4.99.21</ecNumber>
    </recommendedName>
    <alternativeName>
        <fullName evidence="15">Oligosaccharyl transferase</fullName>
    </alternativeName>
</protein>
<accession>A0A1V6N529</accession>
<feature type="transmembrane region" description="Helical" evidence="17">
    <location>
        <begin position="205"/>
        <end position="222"/>
    </location>
</feature>
<gene>
    <name evidence="20" type="ORF">MBBAR_1c01620</name>
</gene>
<evidence type="ECO:0000256" key="16">
    <source>
        <dbReference type="ARBA" id="ARBA00034066"/>
    </source>
</evidence>
<dbReference type="Pfam" id="PF02516">
    <property type="entry name" value="STT3"/>
    <property type="match status" value="1"/>
</dbReference>
<feature type="transmembrane region" description="Helical" evidence="17">
    <location>
        <begin position="174"/>
        <end position="193"/>
    </location>
</feature>
<dbReference type="InterPro" id="IPR048307">
    <property type="entry name" value="STT3_N"/>
</dbReference>
<feature type="domain" description="STT3/PglB/AglB core" evidence="19">
    <location>
        <begin position="600"/>
        <end position="741"/>
    </location>
</feature>
<evidence type="ECO:0000313" key="21">
    <source>
        <dbReference type="Proteomes" id="UP000191661"/>
    </source>
</evidence>
<dbReference type="GO" id="GO:0004576">
    <property type="term" value="F:oligosaccharyl transferase activity"/>
    <property type="evidence" value="ECO:0007669"/>
    <property type="project" value="InterPro"/>
</dbReference>
<evidence type="ECO:0000256" key="8">
    <source>
        <dbReference type="ARBA" id="ARBA00022679"/>
    </source>
</evidence>
<feature type="transmembrane region" description="Helical" evidence="17">
    <location>
        <begin position="270"/>
        <end position="290"/>
    </location>
</feature>
<comment type="catalytic activity">
    <reaction evidence="16">
        <text>an archaeal dolichyl phosphooligosaccharide + [protein]-L-asparagine = an archaeal dolichyl phosphate + a glycoprotein with the oligosaccharide chain attached by N-beta-D-glycosyl linkage to a protein L-asparagine.</text>
        <dbReference type="EC" id="2.4.99.21"/>
    </reaction>
</comment>
<dbReference type="PANTHER" id="PTHR13872:SF1">
    <property type="entry name" value="DOLICHYL-DIPHOSPHOOLIGOSACCHARIDE--PROTEIN GLYCOSYLTRANSFERASE SUBUNIT STT3B"/>
    <property type="match status" value="1"/>
</dbReference>
<dbReference type="OrthoDB" id="82393at2157"/>
<evidence type="ECO:0000256" key="17">
    <source>
        <dbReference type="SAM" id="Phobius"/>
    </source>
</evidence>
<dbReference type="UniPathway" id="UPA00378"/>
<evidence type="ECO:0000256" key="11">
    <source>
        <dbReference type="ARBA" id="ARBA00022842"/>
    </source>
</evidence>
<feature type="transmembrane region" description="Helical" evidence="17">
    <location>
        <begin position="228"/>
        <end position="250"/>
    </location>
</feature>
<reference evidence="20 21" key="1">
    <citation type="submission" date="2014-12" db="EMBL/GenBank/DDBJ databases">
        <title>Genome sequence of Methanobrevibacter arboriphilicus DH1, DSM1125.</title>
        <authorList>
            <person name="Poehlein A."/>
            <person name="Thauer R.K."/>
            <person name="Seedorf H."/>
            <person name="Daniel R."/>
        </authorList>
    </citation>
    <scope>NUCLEOTIDE SEQUENCE [LARGE SCALE GENOMIC DNA]</scope>
    <source>
        <strain evidence="20 21">DH1</strain>
    </source>
</reference>
<dbReference type="EMBL" id="JXMW01000001">
    <property type="protein sequence ID" value="OQD59765.1"/>
    <property type="molecule type" value="Genomic_DNA"/>
</dbReference>
<feature type="transmembrane region" description="Helical" evidence="17">
    <location>
        <begin position="427"/>
        <end position="444"/>
    </location>
</feature>
<feature type="transmembrane region" description="Helical" evidence="17">
    <location>
        <begin position="151"/>
        <end position="168"/>
    </location>
</feature>
<keyword evidence="11" id="KW-0460">Magnesium</keyword>
<evidence type="ECO:0000256" key="6">
    <source>
        <dbReference type="ARBA" id="ARBA00012602"/>
    </source>
</evidence>
<comment type="similarity">
    <text evidence="5">Belongs to the STT3 family.</text>
</comment>
<organism evidence="20 21">
    <name type="scientific">Methanobrevibacter arboriphilus JCM 13429 = DSM 1125</name>
    <dbReference type="NCBI Taxonomy" id="1300164"/>
    <lineage>
        <taxon>Archaea</taxon>
        <taxon>Methanobacteriati</taxon>
        <taxon>Methanobacteriota</taxon>
        <taxon>Methanomada group</taxon>
        <taxon>Methanobacteria</taxon>
        <taxon>Methanobacteriales</taxon>
        <taxon>Methanobacteriaceae</taxon>
        <taxon>Methanobrevibacter</taxon>
    </lineage>
</organism>
<dbReference type="InterPro" id="IPR048999">
    <property type="entry name" value="STT3-PglB_core"/>
</dbReference>
<comment type="pathway">
    <text evidence="4">Protein modification; protein glycosylation.</text>
</comment>
<dbReference type="RefSeq" id="WP_158082487.1">
    <property type="nucleotide sequence ID" value="NZ_BBET01000062.1"/>
</dbReference>
<keyword evidence="12 17" id="KW-1133">Transmembrane helix</keyword>